<evidence type="ECO:0000256" key="11">
    <source>
        <dbReference type="SAM" id="MobiDB-lite"/>
    </source>
</evidence>
<evidence type="ECO:0000259" key="12">
    <source>
        <dbReference type="Pfam" id="PF02709"/>
    </source>
</evidence>
<evidence type="ECO:0000256" key="9">
    <source>
        <dbReference type="ARBA" id="ARBA00023136"/>
    </source>
</evidence>
<evidence type="ECO:0000256" key="1">
    <source>
        <dbReference type="ARBA" id="ARBA00004606"/>
    </source>
</evidence>
<dbReference type="InterPro" id="IPR027791">
    <property type="entry name" value="Galactosyl_T_C"/>
</dbReference>
<keyword evidence="10" id="KW-0325">Glycoprotein</keyword>
<accession>A0A6C0BVB9</accession>
<dbReference type="GO" id="GO:0016020">
    <property type="term" value="C:membrane"/>
    <property type="evidence" value="ECO:0007669"/>
    <property type="project" value="UniProtKB-SubCell"/>
</dbReference>
<evidence type="ECO:0000256" key="6">
    <source>
        <dbReference type="ARBA" id="ARBA00022692"/>
    </source>
</evidence>
<dbReference type="GO" id="GO:0008378">
    <property type="term" value="F:galactosyltransferase activity"/>
    <property type="evidence" value="ECO:0007669"/>
    <property type="project" value="TreeGrafter"/>
</dbReference>
<feature type="domain" description="Galactosyltransferase N-terminal" evidence="13">
    <location>
        <begin position="5"/>
        <end position="88"/>
    </location>
</feature>
<keyword evidence="5" id="KW-0808">Transferase</keyword>
<comment type="pathway">
    <text evidence="2">Protein modification; protein glycosylation.</text>
</comment>
<dbReference type="Pfam" id="PF13733">
    <property type="entry name" value="Glyco_transf_7N"/>
    <property type="match status" value="1"/>
</dbReference>
<evidence type="ECO:0000256" key="10">
    <source>
        <dbReference type="ARBA" id="ARBA00023180"/>
    </source>
</evidence>
<sequence length="283" mass="33486">MAPPKIIFVVPYRDREQQMFFFKNYMKYVLEDYAEDECEIYFSHQMDGREFNRGATKNIGFMAMRDKYPNDYKNITFVFNDIDTIPHKKGLFDYETKKGVIKHFYGFRHALGGFFSIKGVDFERLNGFINNWGWGYEDNALNVRADKAIGITIDRSHFWDIGNNNIIQLFDSVTRSLNFKNKDNFLKDNINDGLTTIQGVKYKIQGDMINIETFNTMRPYVEREIKTYNLFTQGRTQMHKMRGFNEKKPPSPLVPQSQRPPPPKSMSVGFHQNTKQRRMFKMF</sequence>
<feature type="compositionally biased region" description="Pro residues" evidence="11">
    <location>
        <begin position="250"/>
        <end position="264"/>
    </location>
</feature>
<reference evidence="14" key="1">
    <citation type="journal article" date="2020" name="Nature">
        <title>Giant virus diversity and host interactions through global metagenomics.</title>
        <authorList>
            <person name="Schulz F."/>
            <person name="Roux S."/>
            <person name="Paez-Espino D."/>
            <person name="Jungbluth S."/>
            <person name="Walsh D.A."/>
            <person name="Denef V.J."/>
            <person name="McMahon K.D."/>
            <person name="Konstantinidis K.T."/>
            <person name="Eloe-Fadrosh E.A."/>
            <person name="Kyrpides N.C."/>
            <person name="Woyke T."/>
        </authorList>
    </citation>
    <scope>NUCLEOTIDE SEQUENCE</scope>
    <source>
        <strain evidence="14">GVMAG-M-3300020166-18</strain>
    </source>
</reference>
<evidence type="ECO:0000256" key="8">
    <source>
        <dbReference type="ARBA" id="ARBA00022989"/>
    </source>
</evidence>
<evidence type="ECO:0000256" key="4">
    <source>
        <dbReference type="ARBA" id="ARBA00022676"/>
    </source>
</evidence>
<feature type="domain" description="Galactosyltransferase C-terminal" evidence="12">
    <location>
        <begin position="106"/>
        <end position="163"/>
    </location>
</feature>
<evidence type="ECO:0008006" key="15">
    <source>
        <dbReference type="Google" id="ProtNLM"/>
    </source>
</evidence>
<dbReference type="GO" id="GO:0005794">
    <property type="term" value="C:Golgi apparatus"/>
    <property type="evidence" value="ECO:0007669"/>
    <property type="project" value="TreeGrafter"/>
</dbReference>
<evidence type="ECO:0000256" key="5">
    <source>
        <dbReference type="ARBA" id="ARBA00022679"/>
    </source>
</evidence>
<dbReference type="AlphaFoldDB" id="A0A6C0BVB9"/>
<dbReference type="InterPro" id="IPR029044">
    <property type="entry name" value="Nucleotide-diphossugar_trans"/>
</dbReference>
<feature type="region of interest" description="Disordered" evidence="11">
    <location>
        <begin position="242"/>
        <end position="269"/>
    </location>
</feature>
<keyword evidence="8" id="KW-1133">Transmembrane helix</keyword>
<comment type="similarity">
    <text evidence="3">Belongs to the glycosyltransferase 7 family.</text>
</comment>
<dbReference type="PANTHER" id="PTHR19300:SF57">
    <property type="entry name" value="BETA-1,4-N-ACETYLGALACTOSAMINYLTRANSFERASE"/>
    <property type="match status" value="1"/>
</dbReference>
<keyword evidence="9" id="KW-0472">Membrane</keyword>
<name>A0A6C0BVB9_9ZZZZ</name>
<evidence type="ECO:0000256" key="7">
    <source>
        <dbReference type="ARBA" id="ARBA00022968"/>
    </source>
</evidence>
<keyword evidence="6" id="KW-0812">Transmembrane</keyword>
<dbReference type="EMBL" id="MN739271">
    <property type="protein sequence ID" value="QHS96415.1"/>
    <property type="molecule type" value="Genomic_DNA"/>
</dbReference>
<dbReference type="PANTHER" id="PTHR19300">
    <property type="entry name" value="BETA-1,4-GALACTOSYLTRANSFERASE"/>
    <property type="match status" value="1"/>
</dbReference>
<dbReference type="UniPathway" id="UPA00378"/>
<dbReference type="InterPro" id="IPR027995">
    <property type="entry name" value="Galactosyl_T_N"/>
</dbReference>
<organism evidence="14">
    <name type="scientific">viral metagenome</name>
    <dbReference type="NCBI Taxonomy" id="1070528"/>
    <lineage>
        <taxon>unclassified sequences</taxon>
        <taxon>metagenomes</taxon>
        <taxon>organismal metagenomes</taxon>
    </lineage>
</organism>
<dbReference type="InterPro" id="IPR003859">
    <property type="entry name" value="Galactosyl_T"/>
</dbReference>
<evidence type="ECO:0000256" key="2">
    <source>
        <dbReference type="ARBA" id="ARBA00004922"/>
    </source>
</evidence>
<dbReference type="Gene3D" id="3.90.550.10">
    <property type="entry name" value="Spore Coat Polysaccharide Biosynthesis Protein SpsA, Chain A"/>
    <property type="match status" value="1"/>
</dbReference>
<evidence type="ECO:0000259" key="13">
    <source>
        <dbReference type="Pfam" id="PF13733"/>
    </source>
</evidence>
<proteinExistence type="inferred from homology"/>
<keyword evidence="7" id="KW-0735">Signal-anchor</keyword>
<dbReference type="Pfam" id="PF02709">
    <property type="entry name" value="Glyco_transf_7C"/>
    <property type="match status" value="1"/>
</dbReference>
<protein>
    <recommendedName>
        <fullName evidence="15">Galactosyltransferase C-terminal domain-containing protein</fullName>
    </recommendedName>
</protein>
<keyword evidence="4" id="KW-0328">Glycosyltransferase</keyword>
<dbReference type="SUPFAM" id="SSF53448">
    <property type="entry name" value="Nucleotide-diphospho-sugar transferases"/>
    <property type="match status" value="1"/>
</dbReference>
<evidence type="ECO:0000256" key="3">
    <source>
        <dbReference type="ARBA" id="ARBA00005735"/>
    </source>
</evidence>
<comment type="subcellular location">
    <subcellularLocation>
        <location evidence="1">Membrane</location>
        <topology evidence="1">Single-pass type II membrane protein</topology>
    </subcellularLocation>
</comment>
<dbReference type="GO" id="GO:0005975">
    <property type="term" value="P:carbohydrate metabolic process"/>
    <property type="evidence" value="ECO:0007669"/>
    <property type="project" value="InterPro"/>
</dbReference>
<evidence type="ECO:0000313" key="14">
    <source>
        <dbReference type="EMBL" id="QHS96415.1"/>
    </source>
</evidence>